<dbReference type="AlphaFoldDB" id="A0AA86UEQ5"/>
<dbReference type="Pfam" id="PF00999">
    <property type="entry name" value="Na_H_Exchanger"/>
    <property type="match status" value="1"/>
</dbReference>
<dbReference type="PANTHER" id="PTHR10110">
    <property type="entry name" value="SODIUM/HYDROGEN EXCHANGER"/>
    <property type="match status" value="1"/>
</dbReference>
<evidence type="ECO:0000256" key="2">
    <source>
        <dbReference type="ARBA" id="ARBA00022448"/>
    </source>
</evidence>
<keyword evidence="16" id="KW-1185">Reference proteome</keyword>
<dbReference type="GO" id="GO:0051453">
    <property type="term" value="P:regulation of intracellular pH"/>
    <property type="evidence" value="ECO:0007669"/>
    <property type="project" value="TreeGrafter"/>
</dbReference>
<evidence type="ECO:0000259" key="13">
    <source>
        <dbReference type="Pfam" id="PF00999"/>
    </source>
</evidence>
<feature type="domain" description="Cation/H+ exchanger transmembrane" evidence="13">
    <location>
        <begin position="37"/>
        <end position="442"/>
    </location>
</feature>
<keyword evidence="6" id="KW-0333">Golgi apparatus</keyword>
<evidence type="ECO:0000256" key="3">
    <source>
        <dbReference type="ARBA" id="ARBA00022449"/>
    </source>
</evidence>
<organism evidence="14">
    <name type="scientific">Hexamita inflata</name>
    <dbReference type="NCBI Taxonomy" id="28002"/>
    <lineage>
        <taxon>Eukaryota</taxon>
        <taxon>Metamonada</taxon>
        <taxon>Diplomonadida</taxon>
        <taxon>Hexamitidae</taxon>
        <taxon>Hexamitinae</taxon>
        <taxon>Hexamita</taxon>
    </lineage>
</organism>
<feature type="transmembrane region" description="Helical" evidence="12">
    <location>
        <begin position="265"/>
        <end position="296"/>
    </location>
</feature>
<feature type="transmembrane region" description="Helical" evidence="12">
    <location>
        <begin position="120"/>
        <end position="142"/>
    </location>
</feature>
<evidence type="ECO:0000256" key="12">
    <source>
        <dbReference type="SAM" id="Phobius"/>
    </source>
</evidence>
<evidence type="ECO:0000256" key="11">
    <source>
        <dbReference type="RuleBase" id="RU003722"/>
    </source>
</evidence>
<dbReference type="InterPro" id="IPR018422">
    <property type="entry name" value="Cation/H_exchanger_CPA1"/>
</dbReference>
<feature type="transmembrane region" description="Helical" evidence="12">
    <location>
        <begin position="157"/>
        <end position="176"/>
    </location>
</feature>
<dbReference type="Proteomes" id="UP001642409">
    <property type="component" value="Unassembled WGS sequence"/>
</dbReference>
<feature type="transmembrane region" description="Helical" evidence="12">
    <location>
        <begin position="227"/>
        <end position="253"/>
    </location>
</feature>
<evidence type="ECO:0000256" key="10">
    <source>
        <dbReference type="ARBA" id="ARBA00023201"/>
    </source>
</evidence>
<gene>
    <name evidence="15" type="ORF">HINF_LOCUS11356</name>
    <name evidence="14" type="ORF">HINF_LOCUS25863</name>
</gene>
<feature type="transmembrane region" description="Helical" evidence="12">
    <location>
        <begin position="56"/>
        <end position="73"/>
    </location>
</feature>
<comment type="similarity">
    <text evidence="11">Belongs to the monovalent cation:proton antiporter 1 (CPA1) transporter (TC 2.A.36) family.</text>
</comment>
<dbReference type="GO" id="GO:0000139">
    <property type="term" value="C:Golgi membrane"/>
    <property type="evidence" value="ECO:0007669"/>
    <property type="project" value="UniProtKB-SubCell"/>
</dbReference>
<evidence type="ECO:0000256" key="6">
    <source>
        <dbReference type="ARBA" id="ARBA00023034"/>
    </source>
</evidence>
<feature type="transmembrane region" description="Helical" evidence="12">
    <location>
        <begin position="347"/>
        <end position="368"/>
    </location>
</feature>
<dbReference type="NCBIfam" id="TIGR00840">
    <property type="entry name" value="b_cpa1"/>
    <property type="match status" value="1"/>
</dbReference>
<feature type="transmembrane region" description="Helical" evidence="12">
    <location>
        <begin position="388"/>
        <end position="405"/>
    </location>
</feature>
<dbReference type="InterPro" id="IPR004709">
    <property type="entry name" value="NaH_exchanger"/>
</dbReference>
<reference evidence="14" key="1">
    <citation type="submission" date="2023-06" db="EMBL/GenBank/DDBJ databases">
        <authorList>
            <person name="Kurt Z."/>
        </authorList>
    </citation>
    <scope>NUCLEOTIDE SEQUENCE</scope>
</reference>
<proteinExistence type="inferred from homology"/>
<dbReference type="InterPro" id="IPR006153">
    <property type="entry name" value="Cation/H_exchanger_TM"/>
</dbReference>
<accession>A0AA86UEQ5</accession>
<name>A0AA86UEQ5_9EUKA</name>
<evidence type="ECO:0000313" key="14">
    <source>
        <dbReference type="EMBL" id="CAI9938218.1"/>
    </source>
</evidence>
<dbReference type="PRINTS" id="PR01084">
    <property type="entry name" value="NAHEXCHNGR"/>
</dbReference>
<keyword evidence="8 11" id="KW-0406">Ion transport</keyword>
<evidence type="ECO:0000313" key="16">
    <source>
        <dbReference type="Proteomes" id="UP001642409"/>
    </source>
</evidence>
<dbReference type="EMBL" id="CAXDID020000025">
    <property type="protein sequence ID" value="CAL5990465.1"/>
    <property type="molecule type" value="Genomic_DNA"/>
</dbReference>
<keyword evidence="4 11" id="KW-0812">Transmembrane</keyword>
<evidence type="ECO:0000256" key="8">
    <source>
        <dbReference type="ARBA" id="ARBA00023065"/>
    </source>
</evidence>
<feature type="transmembrane region" description="Helical" evidence="12">
    <location>
        <begin position="23"/>
        <end position="44"/>
    </location>
</feature>
<evidence type="ECO:0000256" key="5">
    <source>
        <dbReference type="ARBA" id="ARBA00022989"/>
    </source>
</evidence>
<feature type="transmembrane region" description="Helical" evidence="12">
    <location>
        <begin position="85"/>
        <end position="108"/>
    </location>
</feature>
<protein>
    <recommendedName>
        <fullName evidence="11">Sodium/hydrogen exchanger</fullName>
    </recommendedName>
</protein>
<comment type="subcellular location">
    <subcellularLocation>
        <location evidence="1">Golgi apparatus membrane</location>
        <topology evidence="1">Multi-pass membrane protein</topology>
    </subcellularLocation>
</comment>
<evidence type="ECO:0000313" key="15">
    <source>
        <dbReference type="EMBL" id="CAL5990465.1"/>
    </source>
</evidence>
<evidence type="ECO:0000256" key="9">
    <source>
        <dbReference type="ARBA" id="ARBA00023136"/>
    </source>
</evidence>
<sequence>MTTDSEEETKGEFKIFGFEADPVRIIILFMVFITIFLTVVRLVYDKTKMKVHFPESTLLVIIGLILGFLVNAISGDNFRRVQSLLTYPSFIFLYIFVPIIIFDATYFLNKRAFFHNFVEIAVYAVVGTLISNFIIGFLLIVSKKYQYITTDFSTYEHLTYAALVSAVDPVAVIAIMESMHVNENIFNIAFGESTLNDGVAMVLFNLFKGMESLQDEHKTMGQIFLLGTAKFLVSCFGSIILAIVLTLGFCLITKLTWKIPNLEPLVFLLCALCCYVFADMCLFSGVIAVMTCALVLTRYGEYNLQKESLTTFTTMTHMLAQTFETMLFLDMGFQIAFSSRRAKSIDFYYCFMIIPFSIVARLIGTLVQTVFLNMRRKKLGETLTLKDQFILLMCGLRGGIAFALAQSWGLSEQKQDMVTLATCLLILFTIVVYGLTMRPVIKVLKIKLEPHAHDGSSYPHKCLAYPQSQTANFMNFMAGNSSKFSIWLSKVDSVMQKIFLKQKINAHGELFSCVEQLLQESVEQKREATSDKNVQLAKRKDLFTANEHVKEQHADLLK</sequence>
<reference evidence="15 16" key="2">
    <citation type="submission" date="2024-07" db="EMBL/GenBank/DDBJ databases">
        <authorList>
            <person name="Akdeniz Z."/>
        </authorList>
    </citation>
    <scope>NUCLEOTIDE SEQUENCE [LARGE SCALE GENOMIC DNA]</scope>
</reference>
<dbReference type="GO" id="GO:0005886">
    <property type="term" value="C:plasma membrane"/>
    <property type="evidence" value="ECO:0007669"/>
    <property type="project" value="TreeGrafter"/>
</dbReference>
<evidence type="ECO:0000256" key="4">
    <source>
        <dbReference type="ARBA" id="ARBA00022692"/>
    </source>
</evidence>
<keyword evidence="2 11" id="KW-0813">Transport</keyword>
<feature type="transmembrane region" description="Helical" evidence="12">
    <location>
        <begin position="417"/>
        <end position="435"/>
    </location>
</feature>
<dbReference type="EMBL" id="CATOUU010000654">
    <property type="protein sequence ID" value="CAI9938218.1"/>
    <property type="molecule type" value="Genomic_DNA"/>
</dbReference>
<keyword evidence="7" id="KW-0915">Sodium</keyword>
<keyword evidence="5 12" id="KW-1133">Transmembrane helix</keyword>
<keyword evidence="10 11" id="KW-0739">Sodium transport</keyword>
<keyword evidence="9 12" id="KW-0472">Membrane</keyword>
<dbReference type="Gene3D" id="6.10.140.1330">
    <property type="match status" value="1"/>
</dbReference>
<keyword evidence="3 11" id="KW-0050">Antiport</keyword>
<dbReference type="GO" id="GO:0015385">
    <property type="term" value="F:sodium:proton antiporter activity"/>
    <property type="evidence" value="ECO:0007669"/>
    <property type="project" value="InterPro"/>
</dbReference>
<dbReference type="PANTHER" id="PTHR10110:SF191">
    <property type="entry name" value="SODIUM_HYDROGEN EXCHANGER 8"/>
    <property type="match status" value="1"/>
</dbReference>
<evidence type="ECO:0000256" key="7">
    <source>
        <dbReference type="ARBA" id="ARBA00023053"/>
    </source>
</evidence>
<comment type="caution">
    <text evidence="14">The sequence shown here is derived from an EMBL/GenBank/DDBJ whole genome shotgun (WGS) entry which is preliminary data.</text>
</comment>
<dbReference type="GO" id="GO:0015386">
    <property type="term" value="F:potassium:proton antiporter activity"/>
    <property type="evidence" value="ECO:0007669"/>
    <property type="project" value="TreeGrafter"/>
</dbReference>
<dbReference type="GO" id="GO:0098719">
    <property type="term" value="P:sodium ion import across plasma membrane"/>
    <property type="evidence" value="ECO:0007669"/>
    <property type="project" value="TreeGrafter"/>
</dbReference>
<evidence type="ECO:0000256" key="1">
    <source>
        <dbReference type="ARBA" id="ARBA00004653"/>
    </source>
</evidence>